<dbReference type="PANTHER" id="PTHR43081">
    <property type="entry name" value="ADENYLATE CYCLASE, TERMINAL-DIFFERENTIATION SPECIFIC-RELATED"/>
    <property type="match status" value="1"/>
</dbReference>
<organism evidence="4 5">
    <name type="scientific">Phormidium yuhuli AB48</name>
    <dbReference type="NCBI Taxonomy" id="2940671"/>
    <lineage>
        <taxon>Bacteria</taxon>
        <taxon>Bacillati</taxon>
        <taxon>Cyanobacteriota</taxon>
        <taxon>Cyanophyceae</taxon>
        <taxon>Oscillatoriophycideae</taxon>
        <taxon>Oscillatoriales</taxon>
        <taxon>Oscillatoriaceae</taxon>
        <taxon>Phormidium</taxon>
        <taxon>Phormidium yuhuli</taxon>
    </lineage>
</organism>
<evidence type="ECO:0000256" key="1">
    <source>
        <dbReference type="ARBA" id="ARBA00005381"/>
    </source>
</evidence>
<dbReference type="SMART" id="SM00044">
    <property type="entry name" value="CYCc"/>
    <property type="match status" value="1"/>
</dbReference>
<dbReference type="RefSeq" id="WP_252663224.1">
    <property type="nucleotide sequence ID" value="NZ_CP098611.1"/>
</dbReference>
<dbReference type="SUPFAM" id="SSF55073">
    <property type="entry name" value="Nucleotide cyclase"/>
    <property type="match status" value="1"/>
</dbReference>
<dbReference type="InterPro" id="IPR050697">
    <property type="entry name" value="Adenylyl/Guanylyl_Cyclase_3/4"/>
</dbReference>
<dbReference type="PANTHER" id="PTHR43081:SF1">
    <property type="entry name" value="ADENYLATE CYCLASE, TERMINAL-DIFFERENTIATION SPECIFIC"/>
    <property type="match status" value="1"/>
</dbReference>
<dbReference type="InterPro" id="IPR000014">
    <property type="entry name" value="PAS"/>
</dbReference>
<dbReference type="CDD" id="cd07302">
    <property type="entry name" value="CHD"/>
    <property type="match status" value="1"/>
</dbReference>
<keyword evidence="5" id="KW-1185">Reference proteome</keyword>
<accession>A0ABY5AQP9</accession>
<reference evidence="4" key="1">
    <citation type="submission" date="2022-06" db="EMBL/GenBank/DDBJ databases">
        <title>Genome sequence of Phormidium yuhuli AB48 isolated from an industrial photobioreactor environment.</title>
        <authorList>
            <person name="Qiu Y."/>
            <person name="Noonan A.J.C."/>
            <person name="Dofher K."/>
            <person name="Koch M."/>
            <person name="Kieft B."/>
            <person name="Lin X."/>
            <person name="Ziels R.M."/>
            <person name="Hallam S.J."/>
        </authorList>
    </citation>
    <scope>NUCLEOTIDE SEQUENCE</scope>
    <source>
        <strain evidence="4">AB48</strain>
    </source>
</reference>
<dbReference type="InterPro" id="IPR001054">
    <property type="entry name" value="A/G_cyclase"/>
</dbReference>
<evidence type="ECO:0000259" key="3">
    <source>
        <dbReference type="PROSITE" id="PS50125"/>
    </source>
</evidence>
<gene>
    <name evidence="4" type="ORF">NEA10_00150</name>
</gene>
<protein>
    <submittedName>
        <fullName evidence="4">PAS domain-containing protein</fullName>
    </submittedName>
</protein>
<comment type="similarity">
    <text evidence="1">Belongs to the adenylyl cyclase class-3 family.</text>
</comment>
<feature type="domain" description="Guanylate cyclase" evidence="3">
    <location>
        <begin position="209"/>
        <end position="335"/>
    </location>
</feature>
<dbReference type="InterPro" id="IPR029787">
    <property type="entry name" value="Nucleotide_cyclase"/>
</dbReference>
<evidence type="ECO:0000313" key="5">
    <source>
        <dbReference type="Proteomes" id="UP001056708"/>
    </source>
</evidence>
<dbReference type="SUPFAM" id="SSF55785">
    <property type="entry name" value="PYP-like sensor domain (PAS domain)"/>
    <property type="match status" value="1"/>
</dbReference>
<dbReference type="Gene3D" id="3.30.70.1230">
    <property type="entry name" value="Nucleotide cyclase"/>
    <property type="match status" value="1"/>
</dbReference>
<dbReference type="PROSITE" id="PS50112">
    <property type="entry name" value="PAS"/>
    <property type="match status" value="1"/>
</dbReference>
<dbReference type="Proteomes" id="UP001056708">
    <property type="component" value="Chromosome"/>
</dbReference>
<sequence length="459" mass="51614">MVIILNHWRGATSRLRQGEYESDRRLLQFLEALPLGICVLNPDGSVHYVNVMANALFGDAGIPGSCDARRKAAPAYIAGTEELFPPDNTPAFRALAGHSSKRYTLDVQVQQGRIPLEMWGTPILSPEGTVTFAVVAFQDITARRQADAAREQVTRELFEVNQELDRALNMELQLTDAAARFVPHEFLSFLGYESLVDVQLGEAVEKEMSILFADIRNFTSLSETMILEDNFKFINAYLSRMEPMISENNGFIDKYIGDAIMALFGGGADDAVRAGIAMLERLNDYNTTRQRPERPPLKIGIGINTGSLMLGIVGGQHHLDTTVISDAVNLASRIEGLTKIYGTPLLISHDTFLQLEDTNRYLIRLIDRVSVHGKSEKVSVFEVFDADPPDIRNAKLKERTHFEKAVLLYHVQHYSEAKILFEHCLHNIQEDRPCEIYLERCAQFEKFPWGSENDPKTLL</sequence>
<dbReference type="Pfam" id="PF00211">
    <property type="entry name" value="Guanylate_cyc"/>
    <property type="match status" value="1"/>
</dbReference>
<evidence type="ECO:0000313" key="4">
    <source>
        <dbReference type="EMBL" id="USR91193.1"/>
    </source>
</evidence>
<name>A0ABY5AQP9_9CYAN</name>
<evidence type="ECO:0000259" key="2">
    <source>
        <dbReference type="PROSITE" id="PS50112"/>
    </source>
</evidence>
<dbReference type="EMBL" id="CP098611">
    <property type="protein sequence ID" value="USR91193.1"/>
    <property type="molecule type" value="Genomic_DNA"/>
</dbReference>
<dbReference type="PROSITE" id="PS50125">
    <property type="entry name" value="GUANYLATE_CYCLASE_2"/>
    <property type="match status" value="1"/>
</dbReference>
<proteinExistence type="inferred from homology"/>
<dbReference type="InterPro" id="IPR035965">
    <property type="entry name" value="PAS-like_dom_sf"/>
</dbReference>
<dbReference type="Gene3D" id="3.30.450.20">
    <property type="entry name" value="PAS domain"/>
    <property type="match status" value="1"/>
</dbReference>
<feature type="domain" description="PAS" evidence="2">
    <location>
        <begin position="22"/>
        <end position="58"/>
    </location>
</feature>